<keyword evidence="5" id="KW-0256">Endoplasmic reticulum</keyword>
<dbReference type="PANTHER" id="PTHR48182:SF2">
    <property type="entry name" value="PROTEIN SERAC1"/>
    <property type="match status" value="1"/>
</dbReference>
<comment type="subcellular location">
    <subcellularLocation>
        <location evidence="2">Endoplasmic reticulum</location>
    </subcellularLocation>
    <subcellularLocation>
        <location evidence="3">Membrane</location>
    </subcellularLocation>
    <subcellularLocation>
        <location evidence="1">Mitochondrion</location>
    </subcellularLocation>
</comment>
<keyword evidence="7" id="KW-0472">Membrane</keyword>
<keyword evidence="10" id="KW-1185">Reference proteome</keyword>
<evidence type="ECO:0000256" key="7">
    <source>
        <dbReference type="ARBA" id="ARBA00023136"/>
    </source>
</evidence>
<evidence type="ECO:0000313" key="10">
    <source>
        <dbReference type="Proteomes" id="UP001285441"/>
    </source>
</evidence>
<gene>
    <name evidence="9" type="ORF">B0H63DRAFT_519987</name>
</gene>
<dbReference type="Proteomes" id="UP001285441">
    <property type="component" value="Unassembled WGS sequence"/>
</dbReference>
<comment type="caution">
    <text evidence="9">The sequence shown here is derived from an EMBL/GenBank/DDBJ whole genome shotgun (WGS) entry which is preliminary data.</text>
</comment>
<sequence>MTALKAATFHCNNLQYFLIILAALSFFLCQRHGLGGLVIKDALIAANSYQSNGRRPHLAQLSLATIGVLFLGTPHRGSDADSEALGVLVGKVASISGKAVNDQLLASTARDSHVLEKQRNDFTTISSKGQFEIVCFYEEIATLGVGMVVEQRSAACDGFDILPQPIRATHIDMVKFSDEHDPGYRRVVQETKKNSGGEQGEASSYIKASLHFESINARKNRIYTPYGSTFKWVLKDGLGFPGLGSPSDFVVGKSRLMKYVRNSPLLEKYLKGMLRSILWQLIDQEPQLAEESYPRIFATASGAPKPPIGDDWDMLKSALTEALAHANIKGWAICVLIDGLDEYRNPNQAANLVEAELETEGGGGIPSLVSINHA</sequence>
<dbReference type="InterPro" id="IPR052374">
    <property type="entry name" value="SERAC1"/>
</dbReference>
<evidence type="ECO:0000256" key="1">
    <source>
        <dbReference type="ARBA" id="ARBA00004173"/>
    </source>
</evidence>
<proteinExistence type="predicted"/>
<dbReference type="AlphaFoldDB" id="A0AAE0U4R3"/>
<keyword evidence="6" id="KW-0496">Mitochondrion</keyword>
<protein>
    <recommendedName>
        <fullName evidence="8">Nephrocystin 3-like N-terminal domain-containing protein</fullName>
    </recommendedName>
</protein>
<name>A0AAE0U4R3_9PEZI</name>
<evidence type="ECO:0000259" key="8">
    <source>
        <dbReference type="Pfam" id="PF24883"/>
    </source>
</evidence>
<evidence type="ECO:0000313" key="9">
    <source>
        <dbReference type="EMBL" id="KAK3390772.1"/>
    </source>
</evidence>
<dbReference type="EMBL" id="JAULSW010000002">
    <property type="protein sequence ID" value="KAK3390772.1"/>
    <property type="molecule type" value="Genomic_DNA"/>
</dbReference>
<dbReference type="GO" id="GO:0005783">
    <property type="term" value="C:endoplasmic reticulum"/>
    <property type="evidence" value="ECO:0007669"/>
    <property type="project" value="UniProtKB-SubCell"/>
</dbReference>
<evidence type="ECO:0000256" key="5">
    <source>
        <dbReference type="ARBA" id="ARBA00022824"/>
    </source>
</evidence>
<reference evidence="9" key="1">
    <citation type="journal article" date="2023" name="Mol. Phylogenet. Evol.">
        <title>Genome-scale phylogeny and comparative genomics of the fungal order Sordariales.</title>
        <authorList>
            <person name="Hensen N."/>
            <person name="Bonometti L."/>
            <person name="Westerberg I."/>
            <person name="Brannstrom I.O."/>
            <person name="Guillou S."/>
            <person name="Cros-Aarteil S."/>
            <person name="Calhoun S."/>
            <person name="Haridas S."/>
            <person name="Kuo A."/>
            <person name="Mondo S."/>
            <person name="Pangilinan J."/>
            <person name="Riley R."/>
            <person name="LaButti K."/>
            <person name="Andreopoulos B."/>
            <person name="Lipzen A."/>
            <person name="Chen C."/>
            <person name="Yan M."/>
            <person name="Daum C."/>
            <person name="Ng V."/>
            <person name="Clum A."/>
            <person name="Steindorff A."/>
            <person name="Ohm R.A."/>
            <person name="Martin F."/>
            <person name="Silar P."/>
            <person name="Natvig D.O."/>
            <person name="Lalanne C."/>
            <person name="Gautier V."/>
            <person name="Ament-Velasquez S.L."/>
            <person name="Kruys A."/>
            <person name="Hutchinson M.I."/>
            <person name="Powell A.J."/>
            <person name="Barry K."/>
            <person name="Miller A.N."/>
            <person name="Grigoriev I.V."/>
            <person name="Debuchy R."/>
            <person name="Gladieux P."/>
            <person name="Hiltunen Thoren M."/>
            <person name="Johannesson H."/>
        </authorList>
    </citation>
    <scope>NUCLEOTIDE SEQUENCE</scope>
    <source>
        <strain evidence="9">CBS 232.78</strain>
    </source>
</reference>
<dbReference type="GO" id="GO:0016020">
    <property type="term" value="C:membrane"/>
    <property type="evidence" value="ECO:0007669"/>
    <property type="project" value="UniProtKB-SubCell"/>
</dbReference>
<dbReference type="PANTHER" id="PTHR48182">
    <property type="entry name" value="PROTEIN SERAC1"/>
    <property type="match status" value="1"/>
</dbReference>
<reference evidence="9" key="2">
    <citation type="submission" date="2023-06" db="EMBL/GenBank/DDBJ databases">
        <authorList>
            <consortium name="Lawrence Berkeley National Laboratory"/>
            <person name="Haridas S."/>
            <person name="Hensen N."/>
            <person name="Bonometti L."/>
            <person name="Westerberg I."/>
            <person name="Brannstrom I.O."/>
            <person name="Guillou S."/>
            <person name="Cros-Aarteil S."/>
            <person name="Calhoun S."/>
            <person name="Kuo A."/>
            <person name="Mondo S."/>
            <person name="Pangilinan J."/>
            <person name="Riley R."/>
            <person name="LaButti K."/>
            <person name="Andreopoulos B."/>
            <person name="Lipzen A."/>
            <person name="Chen C."/>
            <person name="Yanf M."/>
            <person name="Daum C."/>
            <person name="Ng V."/>
            <person name="Clum A."/>
            <person name="Steindorff A."/>
            <person name="Ohm R."/>
            <person name="Martin F."/>
            <person name="Silar P."/>
            <person name="Natvig D."/>
            <person name="Lalanne C."/>
            <person name="Gautier V."/>
            <person name="Ament-velasquez S.L."/>
            <person name="Kruys A."/>
            <person name="Hutchinson M.I."/>
            <person name="Powell A.J."/>
            <person name="Barry K."/>
            <person name="Miller A.N."/>
            <person name="Grigoriev I.V."/>
            <person name="Debuchy R."/>
            <person name="Gladieux P."/>
            <person name="Thoren M.H."/>
            <person name="Johannesson H."/>
        </authorList>
    </citation>
    <scope>NUCLEOTIDE SEQUENCE</scope>
    <source>
        <strain evidence="9">CBS 232.78</strain>
    </source>
</reference>
<keyword evidence="4" id="KW-0677">Repeat</keyword>
<evidence type="ECO:0000256" key="3">
    <source>
        <dbReference type="ARBA" id="ARBA00004370"/>
    </source>
</evidence>
<feature type="domain" description="Nephrocystin 3-like N-terminal" evidence="8">
    <location>
        <begin position="268"/>
        <end position="355"/>
    </location>
</feature>
<accession>A0AAE0U4R3</accession>
<evidence type="ECO:0000256" key="2">
    <source>
        <dbReference type="ARBA" id="ARBA00004240"/>
    </source>
</evidence>
<dbReference type="GO" id="GO:0005739">
    <property type="term" value="C:mitochondrion"/>
    <property type="evidence" value="ECO:0007669"/>
    <property type="project" value="UniProtKB-SubCell"/>
</dbReference>
<dbReference type="InterPro" id="IPR056884">
    <property type="entry name" value="NPHP3-like_N"/>
</dbReference>
<evidence type="ECO:0000256" key="6">
    <source>
        <dbReference type="ARBA" id="ARBA00023128"/>
    </source>
</evidence>
<organism evidence="9 10">
    <name type="scientific">Podospora didyma</name>
    <dbReference type="NCBI Taxonomy" id="330526"/>
    <lineage>
        <taxon>Eukaryota</taxon>
        <taxon>Fungi</taxon>
        <taxon>Dikarya</taxon>
        <taxon>Ascomycota</taxon>
        <taxon>Pezizomycotina</taxon>
        <taxon>Sordariomycetes</taxon>
        <taxon>Sordariomycetidae</taxon>
        <taxon>Sordariales</taxon>
        <taxon>Podosporaceae</taxon>
        <taxon>Podospora</taxon>
    </lineage>
</organism>
<dbReference type="Pfam" id="PF24883">
    <property type="entry name" value="NPHP3_N"/>
    <property type="match status" value="1"/>
</dbReference>
<evidence type="ECO:0000256" key="4">
    <source>
        <dbReference type="ARBA" id="ARBA00022737"/>
    </source>
</evidence>